<dbReference type="PANTHER" id="PTHR43214:SF43">
    <property type="entry name" value="TWO-COMPONENT RESPONSE REGULATOR"/>
    <property type="match status" value="1"/>
</dbReference>
<dbReference type="Proteomes" id="UP000429552">
    <property type="component" value="Unassembled WGS sequence"/>
</dbReference>
<dbReference type="InterPro" id="IPR011006">
    <property type="entry name" value="CheY-like_superfamily"/>
</dbReference>
<dbReference type="InterPro" id="IPR058245">
    <property type="entry name" value="NreC/VraR/RcsB-like_REC"/>
</dbReference>
<dbReference type="InterPro" id="IPR016032">
    <property type="entry name" value="Sig_transdc_resp-reg_C-effctor"/>
</dbReference>
<evidence type="ECO:0000313" key="7">
    <source>
        <dbReference type="Proteomes" id="UP000429552"/>
    </source>
</evidence>
<reference evidence="6 7" key="1">
    <citation type="submission" date="2019-12" db="EMBL/GenBank/DDBJ databases">
        <title>Whole genome shotgun sequence of Streptomyces libani subsp. libani NBRC 13452.</title>
        <authorList>
            <person name="Ichikawa N."/>
            <person name="Kimura A."/>
            <person name="Kitahashi Y."/>
            <person name="Komaki H."/>
            <person name="Tamura T."/>
        </authorList>
    </citation>
    <scope>NUCLEOTIDE SEQUENCE [LARGE SCALE GENOMIC DNA]</scope>
    <source>
        <strain evidence="6 7">NBRC 13452</strain>
    </source>
</reference>
<dbReference type="EMBL" id="BLIP01000001">
    <property type="protein sequence ID" value="GFE23141.1"/>
    <property type="molecule type" value="Genomic_DNA"/>
</dbReference>
<dbReference type="PANTHER" id="PTHR43214">
    <property type="entry name" value="TWO-COMPONENT RESPONSE REGULATOR"/>
    <property type="match status" value="1"/>
</dbReference>
<dbReference type="SUPFAM" id="SSF46894">
    <property type="entry name" value="C-terminal effector domain of the bipartite response regulators"/>
    <property type="match status" value="1"/>
</dbReference>
<sequence length="225" mass="23360">MERTGKGNDGDGERPRPIRVIVADDHTVVRQGIVALLSLESDIEIVGEAQDGTSVVSATTALRPDVVLMDLRMPGGGGIAATRKISSLVPDCRVLVLTTYDNDASIVGAIEAGAIGYLLKSTSTPELVAGVRSAAVGRSVITPAVTLQMARRRSGTAASSPTPREIEILALVAQGRTNARIAEQLGIGEATVKTHLLSAFRKLGVSDRTEAVMAALSAGLISLPE</sequence>
<dbReference type="PRINTS" id="PR00038">
    <property type="entry name" value="HTHLUXR"/>
</dbReference>
<feature type="modified residue" description="4-aspartylphosphate" evidence="3">
    <location>
        <position position="70"/>
    </location>
</feature>
<dbReference type="InterPro" id="IPR001789">
    <property type="entry name" value="Sig_transdc_resp-reg_receiver"/>
</dbReference>
<evidence type="ECO:0000256" key="2">
    <source>
        <dbReference type="ARBA" id="ARBA00023125"/>
    </source>
</evidence>
<dbReference type="Pfam" id="PF00196">
    <property type="entry name" value="GerE"/>
    <property type="match status" value="1"/>
</dbReference>
<dbReference type="SUPFAM" id="SSF52172">
    <property type="entry name" value="CheY-like"/>
    <property type="match status" value="1"/>
</dbReference>
<proteinExistence type="predicted"/>
<organism evidence="6 7">
    <name type="scientific">Streptomyces nigrescens</name>
    <dbReference type="NCBI Taxonomy" id="1920"/>
    <lineage>
        <taxon>Bacteria</taxon>
        <taxon>Bacillati</taxon>
        <taxon>Actinomycetota</taxon>
        <taxon>Actinomycetes</taxon>
        <taxon>Kitasatosporales</taxon>
        <taxon>Streptomycetaceae</taxon>
        <taxon>Streptomyces</taxon>
    </lineage>
</organism>
<dbReference type="GO" id="GO:0006355">
    <property type="term" value="P:regulation of DNA-templated transcription"/>
    <property type="evidence" value="ECO:0007669"/>
    <property type="project" value="InterPro"/>
</dbReference>
<dbReference type="SMART" id="SM00448">
    <property type="entry name" value="REC"/>
    <property type="match status" value="1"/>
</dbReference>
<dbReference type="InterPro" id="IPR039420">
    <property type="entry name" value="WalR-like"/>
</dbReference>
<dbReference type="GO" id="GO:0003677">
    <property type="term" value="F:DNA binding"/>
    <property type="evidence" value="ECO:0007669"/>
    <property type="project" value="UniProtKB-KW"/>
</dbReference>
<comment type="caution">
    <text evidence="6">The sequence shown here is derived from an EMBL/GenBank/DDBJ whole genome shotgun (WGS) entry which is preliminary data.</text>
</comment>
<keyword evidence="1 3" id="KW-0597">Phosphoprotein</keyword>
<dbReference type="PROSITE" id="PS50110">
    <property type="entry name" value="RESPONSE_REGULATORY"/>
    <property type="match status" value="1"/>
</dbReference>
<accession>A0A640TLE8</accession>
<dbReference type="PROSITE" id="PS00622">
    <property type="entry name" value="HTH_LUXR_1"/>
    <property type="match status" value="1"/>
</dbReference>
<evidence type="ECO:0000256" key="1">
    <source>
        <dbReference type="ARBA" id="ARBA00022553"/>
    </source>
</evidence>
<dbReference type="InterPro" id="IPR000792">
    <property type="entry name" value="Tscrpt_reg_LuxR_C"/>
</dbReference>
<dbReference type="CDD" id="cd17535">
    <property type="entry name" value="REC_NarL-like"/>
    <property type="match status" value="1"/>
</dbReference>
<dbReference type="GO" id="GO:0000160">
    <property type="term" value="P:phosphorelay signal transduction system"/>
    <property type="evidence" value="ECO:0007669"/>
    <property type="project" value="InterPro"/>
</dbReference>
<evidence type="ECO:0000259" key="4">
    <source>
        <dbReference type="PROSITE" id="PS50043"/>
    </source>
</evidence>
<dbReference type="CDD" id="cd06170">
    <property type="entry name" value="LuxR_C_like"/>
    <property type="match status" value="1"/>
</dbReference>
<dbReference type="PROSITE" id="PS50043">
    <property type="entry name" value="HTH_LUXR_2"/>
    <property type="match status" value="1"/>
</dbReference>
<dbReference type="Gene3D" id="3.40.50.2300">
    <property type="match status" value="1"/>
</dbReference>
<dbReference type="AlphaFoldDB" id="A0A640TLE8"/>
<name>A0A640TLE8_STRNI</name>
<keyword evidence="2 6" id="KW-0238">DNA-binding</keyword>
<feature type="domain" description="HTH luxR-type" evidence="4">
    <location>
        <begin position="154"/>
        <end position="219"/>
    </location>
</feature>
<evidence type="ECO:0000313" key="6">
    <source>
        <dbReference type="EMBL" id="GFE23141.1"/>
    </source>
</evidence>
<evidence type="ECO:0000259" key="5">
    <source>
        <dbReference type="PROSITE" id="PS50110"/>
    </source>
</evidence>
<dbReference type="SMART" id="SM00421">
    <property type="entry name" value="HTH_LUXR"/>
    <property type="match status" value="1"/>
</dbReference>
<gene>
    <name evidence="6" type="ORF">Sliba_35940</name>
</gene>
<dbReference type="Pfam" id="PF00072">
    <property type="entry name" value="Response_reg"/>
    <property type="match status" value="1"/>
</dbReference>
<protein>
    <submittedName>
        <fullName evidence="6">DNA-binding response regulator</fullName>
    </submittedName>
</protein>
<evidence type="ECO:0000256" key="3">
    <source>
        <dbReference type="PROSITE-ProRule" id="PRU00169"/>
    </source>
</evidence>
<feature type="domain" description="Response regulatory" evidence="5">
    <location>
        <begin position="19"/>
        <end position="135"/>
    </location>
</feature>